<name>A0AC61NG19_9BACT</name>
<keyword evidence="2" id="KW-1185">Reference proteome</keyword>
<dbReference type="EMBL" id="CP081303">
    <property type="protein sequence ID" value="QZE14553.1"/>
    <property type="molecule type" value="Genomic_DNA"/>
</dbReference>
<reference evidence="1" key="1">
    <citation type="submission" date="2021-08" db="EMBL/GenBank/DDBJ databases">
        <title>Novel anaerobic bacterium isolated from sea squirt in East Sea, Republic of Korea.</title>
        <authorList>
            <person name="Nguyen T.H."/>
            <person name="Li Z."/>
            <person name="Lee Y.-J."/>
            <person name="Ko J."/>
            <person name="Kim S.-G."/>
        </authorList>
    </citation>
    <scope>NUCLEOTIDE SEQUENCE</scope>
    <source>
        <strain evidence="1">KCTC 25031</strain>
    </source>
</reference>
<dbReference type="Proteomes" id="UP000826212">
    <property type="component" value="Chromosome"/>
</dbReference>
<protein>
    <submittedName>
        <fullName evidence="1">Nif3-like dinuclear metal center hexameric protein</fullName>
    </submittedName>
</protein>
<evidence type="ECO:0000313" key="2">
    <source>
        <dbReference type="Proteomes" id="UP000826212"/>
    </source>
</evidence>
<sequence>MIKTQHIIEVLEVLAPLNLQESYDNAGLIVGDPEMEATGVLLTLDVTEEIIDEAIDNGFNVIIAHHPIIFSGLKKINGKNMVERCVMKAIKNNIALYASHTNMDSVFGGVNSKIADKIGLQNQEILRPNYSKILKFTTFIPRTHIKEVTNALTENGFGHIGQYDCCSFTTEGIGQFRPLKGANPYIGTENKIESVEKIRFECLVRQSELTHFINTLKESHPYEEVAYDLVETQRKETTSGLGMVGTLSEPMDTNEFLQLLNKTFDIPVIKHSHVCKSKIEKVAVCGGSGVGFLNDAIRHNADIFITGDVKYHDFFNAENKIIIADIGHFESEQFTKEVFYEILTKKFPNFAVRMSSISSNAINYFIGEK</sequence>
<organism evidence="1 2">
    <name type="scientific">Halosquirtibacter laminarini</name>
    <dbReference type="NCBI Taxonomy" id="3374600"/>
    <lineage>
        <taxon>Bacteria</taxon>
        <taxon>Pseudomonadati</taxon>
        <taxon>Bacteroidota</taxon>
        <taxon>Bacteroidia</taxon>
        <taxon>Marinilabiliales</taxon>
        <taxon>Prolixibacteraceae</taxon>
        <taxon>Halosquirtibacter</taxon>
    </lineage>
</organism>
<accession>A0AC61NG19</accession>
<gene>
    <name evidence="1" type="ORF">K4L44_01390</name>
</gene>
<proteinExistence type="predicted"/>
<evidence type="ECO:0000313" key="1">
    <source>
        <dbReference type="EMBL" id="QZE14553.1"/>
    </source>
</evidence>